<evidence type="ECO:0000256" key="4">
    <source>
        <dbReference type="ARBA" id="ARBA00022454"/>
    </source>
</evidence>
<evidence type="ECO:0000256" key="2">
    <source>
        <dbReference type="ARBA" id="ARBA00004584"/>
    </source>
</evidence>
<sequence>MAHALALRSRSDSRSHAAATDVASSCTSIYLAPAMDPTPDIDASLEALDSEIAKIRAEIKNLQNRRHFLSSSLLSSDYVRQQIQRVGPSSSSTGSDGDISPLVASAGKHRDSNRHRVAFSATTFPFKDPSPHSDSPNLLGVRIDVCTRDGKFAKPYYVLLRREKGGDAKRLAVHRHTIPAFIPIEKLEKRYLPRSSRQDVVDGGDNEALKPEKTKKQDLPAFVRHLRRELVAWHLRRDSIRWLRERLGFSGDDDDDDGENASEDRRLASPTADPAQIVSLTPTSLEARYARLEWQDGRVGRFKISNSGLVERAVVIGDHGRDKRTEDAMTGGDRRVENLLDRLKRSSHG</sequence>
<dbReference type="Proteomes" id="UP000053958">
    <property type="component" value="Unassembled WGS sequence"/>
</dbReference>
<reference evidence="9 10" key="1">
    <citation type="submission" date="2015-04" db="EMBL/GenBank/DDBJ databases">
        <authorList>
            <person name="Heijne W.H."/>
            <person name="Fedorova N.D."/>
            <person name="Nierman W.C."/>
            <person name="Vollebregt A.W."/>
            <person name="Zhao Z."/>
            <person name="Wu L."/>
            <person name="Kumar M."/>
            <person name="Stam H."/>
            <person name="van den Berg M.A."/>
            <person name="Pel H.J."/>
        </authorList>
    </citation>
    <scope>NUCLEOTIDE SEQUENCE [LARGE SCALE GENOMIC DNA]</scope>
    <source>
        <strain evidence="9 10">CBS 393.64</strain>
    </source>
</reference>
<comment type="similarity">
    <text evidence="3">Belongs to the CENP-O/MCM21 family.</text>
</comment>
<proteinExistence type="inferred from homology"/>
<evidence type="ECO:0000256" key="1">
    <source>
        <dbReference type="ARBA" id="ARBA00004123"/>
    </source>
</evidence>
<keyword evidence="5" id="KW-0539">Nucleus</keyword>
<keyword evidence="6" id="KW-0137">Centromere</keyword>
<dbReference type="OrthoDB" id="10050372at2759"/>
<evidence type="ECO:0000256" key="5">
    <source>
        <dbReference type="ARBA" id="ARBA00023242"/>
    </source>
</evidence>
<dbReference type="PANTHER" id="PTHR14582">
    <property type="entry name" value="INNER KINETOCHORE SUBUNIT MAL2"/>
    <property type="match status" value="1"/>
</dbReference>
<gene>
    <name evidence="9" type="ORF">T310_3034</name>
</gene>
<feature type="compositionally biased region" description="Low complexity" evidence="8">
    <location>
        <begin position="87"/>
        <end position="101"/>
    </location>
</feature>
<feature type="region of interest" description="Disordered" evidence="8">
    <location>
        <begin position="252"/>
        <end position="272"/>
    </location>
</feature>
<comment type="subcellular location">
    <subcellularLocation>
        <location evidence="2">Chromosome</location>
        <location evidence="2">Centromere</location>
    </subcellularLocation>
    <subcellularLocation>
        <location evidence="1">Nucleus</location>
    </subcellularLocation>
</comment>
<evidence type="ECO:0000313" key="10">
    <source>
        <dbReference type="Proteomes" id="UP000053958"/>
    </source>
</evidence>
<dbReference type="Pfam" id="PF09496">
    <property type="entry name" value="CENP-O"/>
    <property type="match status" value="1"/>
</dbReference>
<evidence type="ECO:0000256" key="7">
    <source>
        <dbReference type="SAM" id="Coils"/>
    </source>
</evidence>
<feature type="compositionally biased region" description="Acidic residues" evidence="8">
    <location>
        <begin position="252"/>
        <end position="261"/>
    </location>
</feature>
<dbReference type="EMBL" id="LASV01000118">
    <property type="protein sequence ID" value="KKA22927.1"/>
    <property type="molecule type" value="Genomic_DNA"/>
</dbReference>
<protein>
    <recommendedName>
        <fullName evidence="11">Cenp-O kinetochore centromere component</fullName>
    </recommendedName>
</protein>
<keyword evidence="10" id="KW-1185">Reference proteome</keyword>
<keyword evidence="7" id="KW-0175">Coiled coil</keyword>
<feature type="coiled-coil region" evidence="7">
    <location>
        <begin position="45"/>
        <end position="72"/>
    </location>
</feature>
<dbReference type="InterPro" id="IPR018464">
    <property type="entry name" value="CENP-O"/>
</dbReference>
<accession>A0A0F4YX90</accession>
<evidence type="ECO:0000256" key="6">
    <source>
        <dbReference type="ARBA" id="ARBA00023328"/>
    </source>
</evidence>
<name>A0A0F4YX90_RASE3</name>
<dbReference type="PANTHER" id="PTHR14582:SF1">
    <property type="entry name" value="CENTROMERE PROTEIN O"/>
    <property type="match status" value="1"/>
</dbReference>
<dbReference type="AlphaFoldDB" id="A0A0F4YX90"/>
<keyword evidence="4" id="KW-0158">Chromosome</keyword>
<evidence type="ECO:0008006" key="11">
    <source>
        <dbReference type="Google" id="ProtNLM"/>
    </source>
</evidence>
<feature type="region of interest" description="Disordered" evidence="8">
    <location>
        <begin position="195"/>
        <end position="214"/>
    </location>
</feature>
<dbReference type="GO" id="GO:0031511">
    <property type="term" value="C:Mis6-Sim4 complex"/>
    <property type="evidence" value="ECO:0007669"/>
    <property type="project" value="TreeGrafter"/>
</dbReference>
<dbReference type="GO" id="GO:0005634">
    <property type="term" value="C:nucleus"/>
    <property type="evidence" value="ECO:0007669"/>
    <property type="project" value="UniProtKB-SubCell"/>
</dbReference>
<dbReference type="GeneID" id="25315384"/>
<dbReference type="STRING" id="1408163.A0A0F4YX90"/>
<feature type="region of interest" description="Disordered" evidence="8">
    <location>
        <begin position="84"/>
        <end position="111"/>
    </location>
</feature>
<evidence type="ECO:0000256" key="8">
    <source>
        <dbReference type="SAM" id="MobiDB-lite"/>
    </source>
</evidence>
<comment type="caution">
    <text evidence="9">The sequence shown here is derived from an EMBL/GenBank/DDBJ whole genome shotgun (WGS) entry which is preliminary data.</text>
</comment>
<dbReference type="RefSeq" id="XP_013329539.1">
    <property type="nucleotide sequence ID" value="XM_013474085.1"/>
</dbReference>
<organism evidence="9 10">
    <name type="scientific">Rasamsonia emersonii (strain ATCC 16479 / CBS 393.64 / IMI 116815)</name>
    <dbReference type="NCBI Taxonomy" id="1408163"/>
    <lineage>
        <taxon>Eukaryota</taxon>
        <taxon>Fungi</taxon>
        <taxon>Dikarya</taxon>
        <taxon>Ascomycota</taxon>
        <taxon>Pezizomycotina</taxon>
        <taxon>Eurotiomycetes</taxon>
        <taxon>Eurotiomycetidae</taxon>
        <taxon>Eurotiales</taxon>
        <taxon>Trichocomaceae</taxon>
        <taxon>Rasamsonia</taxon>
    </lineage>
</organism>
<evidence type="ECO:0000256" key="3">
    <source>
        <dbReference type="ARBA" id="ARBA00007321"/>
    </source>
</evidence>
<evidence type="ECO:0000313" key="9">
    <source>
        <dbReference type="EMBL" id="KKA22927.1"/>
    </source>
</evidence>